<dbReference type="SUPFAM" id="SSF46785">
    <property type="entry name" value="Winged helix' DNA-binding domain"/>
    <property type="match status" value="1"/>
</dbReference>
<proteinExistence type="inferred from homology"/>
<protein>
    <recommendedName>
        <fullName evidence="4">Glucokinase</fullName>
    </recommendedName>
</protein>
<dbReference type="EMBL" id="CP045529">
    <property type="protein sequence ID" value="QFU98948.1"/>
    <property type="molecule type" value="Genomic_DNA"/>
</dbReference>
<sequence>MSTPTAGSGSTHTNSRSVILDAVRAAGTISRVELVRGTGLTGATVSTVVRRLIDDGLVTEIGTAESTGGKPRTMLRLDPAARYAVGVHLDHGFVTYVVTDLGGDIVARTRRAGIGTAGPVEVVARMTGEIGAVVSAAGVDRDRVLGVGVGMPGPVFQGTADAIAPPALAAWSDFPFAQALERSVGLPTLMDNDATAGALGEHWARAVPGSVCLAAVYMGTGIGGGVVVGGTPYRGASGNTVEVGHICVDLDGPECWCGNRGCVEILAGPATVVARARERGILEPGDASTVAATASVSGEFAAVARLALQGDDGALELLEDSARYVAVAAHTVATIMDTDHVVLTGPSFGVAGSVYLPVVRTELETRYFARGNHTVGVTISPHAYEAAAVGAAAMVLQSELVPRQTSVVLPASSPELTVRTASRR</sequence>
<dbReference type="Pfam" id="PF13412">
    <property type="entry name" value="HTH_24"/>
    <property type="match status" value="1"/>
</dbReference>
<dbReference type="PANTHER" id="PTHR18964">
    <property type="entry name" value="ROK (REPRESSOR, ORF, KINASE) FAMILY"/>
    <property type="match status" value="1"/>
</dbReference>
<evidence type="ECO:0000256" key="1">
    <source>
        <dbReference type="ARBA" id="ARBA00006479"/>
    </source>
</evidence>
<dbReference type="InterPro" id="IPR036390">
    <property type="entry name" value="WH_DNA-bd_sf"/>
</dbReference>
<gene>
    <name evidence="2" type="ORF">KDY119_02473</name>
</gene>
<dbReference type="InterPro" id="IPR043129">
    <property type="entry name" value="ATPase_NBD"/>
</dbReference>
<evidence type="ECO:0000313" key="2">
    <source>
        <dbReference type="EMBL" id="QFU98948.1"/>
    </source>
</evidence>
<dbReference type="Pfam" id="PF00480">
    <property type="entry name" value="ROK"/>
    <property type="match status" value="1"/>
</dbReference>
<dbReference type="Gene3D" id="1.10.10.10">
    <property type="entry name" value="Winged helix-like DNA-binding domain superfamily/Winged helix DNA-binding domain"/>
    <property type="match status" value="1"/>
</dbReference>
<evidence type="ECO:0008006" key="4">
    <source>
        <dbReference type="Google" id="ProtNLM"/>
    </source>
</evidence>
<accession>A0A5P9QBX3</accession>
<dbReference type="SUPFAM" id="SSF53067">
    <property type="entry name" value="Actin-like ATPase domain"/>
    <property type="match status" value="1"/>
</dbReference>
<evidence type="ECO:0000313" key="3">
    <source>
        <dbReference type="Proteomes" id="UP000326702"/>
    </source>
</evidence>
<keyword evidence="3" id="KW-1185">Reference proteome</keyword>
<comment type="similarity">
    <text evidence="1">Belongs to the ROK (NagC/XylR) family.</text>
</comment>
<dbReference type="InterPro" id="IPR000600">
    <property type="entry name" value="ROK"/>
</dbReference>
<reference evidence="2 3" key="1">
    <citation type="submission" date="2019-10" db="EMBL/GenBank/DDBJ databases">
        <title>Genome sequence of Luteimicrobium xylanilyticum HY-24.</title>
        <authorList>
            <person name="Kim D.Y."/>
            <person name="Park H.-Y."/>
        </authorList>
    </citation>
    <scope>NUCLEOTIDE SEQUENCE [LARGE SCALE GENOMIC DNA]</scope>
    <source>
        <strain evidence="2 3">HY-24</strain>
    </source>
</reference>
<dbReference type="InterPro" id="IPR036388">
    <property type="entry name" value="WH-like_DNA-bd_sf"/>
</dbReference>
<dbReference type="RefSeq" id="WP_036946479.1">
    <property type="nucleotide sequence ID" value="NZ_BAABIH010000004.1"/>
</dbReference>
<dbReference type="AlphaFoldDB" id="A0A5P9QBX3"/>
<dbReference type="OrthoDB" id="4083144at2"/>
<dbReference type="Gene3D" id="3.30.420.40">
    <property type="match status" value="2"/>
</dbReference>
<dbReference type="Proteomes" id="UP000326702">
    <property type="component" value="Chromosome"/>
</dbReference>
<organism evidence="2 3">
    <name type="scientific">Luteimicrobium xylanilyticum</name>
    <dbReference type="NCBI Taxonomy" id="1133546"/>
    <lineage>
        <taxon>Bacteria</taxon>
        <taxon>Bacillati</taxon>
        <taxon>Actinomycetota</taxon>
        <taxon>Actinomycetes</taxon>
        <taxon>Micrococcales</taxon>
        <taxon>Luteimicrobium</taxon>
    </lineage>
</organism>
<name>A0A5P9QBX3_9MICO</name>
<dbReference type="PANTHER" id="PTHR18964:SF173">
    <property type="entry name" value="GLUCOKINASE"/>
    <property type="match status" value="1"/>
</dbReference>
<dbReference type="KEGG" id="lxl:KDY119_02473"/>